<dbReference type="GO" id="GO:0005737">
    <property type="term" value="C:cytoplasm"/>
    <property type="evidence" value="ECO:0000318"/>
    <property type="project" value="GO_Central"/>
</dbReference>
<keyword evidence="5 6" id="KW-0067">ATP-binding</keyword>
<dbReference type="Pfam" id="PF00069">
    <property type="entry name" value="Pkinase"/>
    <property type="match status" value="1"/>
</dbReference>
<dbReference type="EMBL" id="DS113184">
    <property type="protein sequence ID" value="EAY22348.1"/>
    <property type="molecule type" value="Genomic_DNA"/>
</dbReference>
<keyword evidence="3 6" id="KW-0547">Nucleotide-binding</keyword>
<gene>
    <name evidence="9" type="ORF">TVAG_378270</name>
</gene>
<evidence type="ECO:0000313" key="10">
    <source>
        <dbReference type="Proteomes" id="UP000001542"/>
    </source>
</evidence>
<dbReference type="KEGG" id="tva:5467903"/>
<evidence type="ECO:0000256" key="7">
    <source>
        <dbReference type="RuleBase" id="RU000304"/>
    </source>
</evidence>
<dbReference type="InParanoid" id="A2DB18"/>
<dbReference type="OrthoDB" id="9332038at2759"/>
<dbReference type="InterPro" id="IPR050494">
    <property type="entry name" value="Ser_Thr_dual-spec_kinase"/>
</dbReference>
<dbReference type="SMART" id="SM00220">
    <property type="entry name" value="S_TKc"/>
    <property type="match status" value="1"/>
</dbReference>
<dbReference type="InterPro" id="IPR017441">
    <property type="entry name" value="Protein_kinase_ATP_BS"/>
</dbReference>
<dbReference type="PROSITE" id="PS00108">
    <property type="entry name" value="PROTEIN_KINASE_ST"/>
    <property type="match status" value="1"/>
</dbReference>
<evidence type="ECO:0000256" key="4">
    <source>
        <dbReference type="ARBA" id="ARBA00022777"/>
    </source>
</evidence>
<dbReference type="eggNOG" id="KOG0667">
    <property type="taxonomic scope" value="Eukaryota"/>
</dbReference>
<keyword evidence="2" id="KW-0808">Transferase</keyword>
<reference evidence="9" key="1">
    <citation type="submission" date="2006-10" db="EMBL/GenBank/DDBJ databases">
        <authorList>
            <person name="Amadeo P."/>
            <person name="Zhao Q."/>
            <person name="Wortman J."/>
            <person name="Fraser-Liggett C."/>
            <person name="Carlton J."/>
        </authorList>
    </citation>
    <scope>NUCLEOTIDE SEQUENCE</scope>
    <source>
        <strain evidence="9">G3</strain>
    </source>
</reference>
<name>A2DB18_TRIV3</name>
<dbReference type="AlphaFoldDB" id="A2DB18"/>
<dbReference type="VEuPathDB" id="TrichDB:TVAG_378270"/>
<accession>A2DB18</accession>
<dbReference type="Gene3D" id="1.10.510.10">
    <property type="entry name" value="Transferase(Phosphotransferase) domain 1"/>
    <property type="match status" value="1"/>
</dbReference>
<keyword evidence="4 9" id="KW-0418">Kinase</keyword>
<dbReference type="VEuPathDB" id="TrichDB:TVAGG3_0518380"/>
<dbReference type="PANTHER" id="PTHR24058">
    <property type="entry name" value="DUAL SPECIFICITY PROTEIN KINASE"/>
    <property type="match status" value="1"/>
</dbReference>
<dbReference type="Gene3D" id="3.30.200.20">
    <property type="entry name" value="Phosphorylase Kinase, domain 1"/>
    <property type="match status" value="1"/>
</dbReference>
<feature type="binding site" evidence="6">
    <location>
        <position position="97"/>
    </location>
    <ligand>
        <name>ATP</name>
        <dbReference type="ChEBI" id="CHEBI:30616"/>
    </ligand>
</feature>
<organism evidence="9 10">
    <name type="scientific">Trichomonas vaginalis (strain ATCC PRA-98 / G3)</name>
    <dbReference type="NCBI Taxonomy" id="412133"/>
    <lineage>
        <taxon>Eukaryota</taxon>
        <taxon>Metamonada</taxon>
        <taxon>Parabasalia</taxon>
        <taxon>Trichomonadida</taxon>
        <taxon>Trichomonadidae</taxon>
        <taxon>Trichomonas</taxon>
    </lineage>
</organism>
<evidence type="ECO:0000259" key="8">
    <source>
        <dbReference type="PROSITE" id="PS50011"/>
    </source>
</evidence>
<proteinExistence type="inferred from homology"/>
<keyword evidence="10" id="KW-1185">Reference proteome</keyword>
<dbReference type="GO" id="GO:0004674">
    <property type="term" value="F:protein serine/threonine kinase activity"/>
    <property type="evidence" value="ECO:0000318"/>
    <property type="project" value="GO_Central"/>
</dbReference>
<evidence type="ECO:0000256" key="6">
    <source>
        <dbReference type="PROSITE-ProRule" id="PRU10141"/>
    </source>
</evidence>
<dbReference type="STRING" id="5722.A2DB18"/>
<dbReference type="PROSITE" id="PS50011">
    <property type="entry name" value="PROTEIN_KINASE_DOM"/>
    <property type="match status" value="1"/>
</dbReference>
<dbReference type="GO" id="GO:0004713">
    <property type="term" value="F:protein tyrosine kinase activity"/>
    <property type="evidence" value="ECO:0000318"/>
    <property type="project" value="GO_Central"/>
</dbReference>
<dbReference type="InterPro" id="IPR000719">
    <property type="entry name" value="Prot_kinase_dom"/>
</dbReference>
<evidence type="ECO:0000256" key="2">
    <source>
        <dbReference type="ARBA" id="ARBA00022679"/>
    </source>
</evidence>
<reference evidence="9" key="2">
    <citation type="journal article" date="2007" name="Science">
        <title>Draft genome sequence of the sexually transmitted pathogen Trichomonas vaginalis.</title>
        <authorList>
            <person name="Carlton J.M."/>
            <person name="Hirt R.P."/>
            <person name="Silva J.C."/>
            <person name="Delcher A.L."/>
            <person name="Schatz M."/>
            <person name="Zhao Q."/>
            <person name="Wortman J.R."/>
            <person name="Bidwell S.L."/>
            <person name="Alsmark U.C.M."/>
            <person name="Besteiro S."/>
            <person name="Sicheritz-Ponten T."/>
            <person name="Noel C.J."/>
            <person name="Dacks J.B."/>
            <person name="Foster P.G."/>
            <person name="Simillion C."/>
            <person name="Van de Peer Y."/>
            <person name="Miranda-Saavedra D."/>
            <person name="Barton G.J."/>
            <person name="Westrop G.D."/>
            <person name="Mueller S."/>
            <person name="Dessi D."/>
            <person name="Fiori P.L."/>
            <person name="Ren Q."/>
            <person name="Paulsen I."/>
            <person name="Zhang H."/>
            <person name="Bastida-Corcuera F.D."/>
            <person name="Simoes-Barbosa A."/>
            <person name="Brown M.T."/>
            <person name="Hayes R.D."/>
            <person name="Mukherjee M."/>
            <person name="Okumura C.Y."/>
            <person name="Schneider R."/>
            <person name="Smith A.J."/>
            <person name="Vanacova S."/>
            <person name="Villalvazo M."/>
            <person name="Haas B.J."/>
            <person name="Pertea M."/>
            <person name="Feldblyum T.V."/>
            <person name="Utterback T.R."/>
            <person name="Shu C.L."/>
            <person name="Osoegawa K."/>
            <person name="de Jong P.J."/>
            <person name="Hrdy I."/>
            <person name="Horvathova L."/>
            <person name="Zubacova Z."/>
            <person name="Dolezal P."/>
            <person name="Malik S.B."/>
            <person name="Logsdon J.M. Jr."/>
            <person name="Henze K."/>
            <person name="Gupta A."/>
            <person name="Wang C.C."/>
            <person name="Dunne R.L."/>
            <person name="Upcroft J.A."/>
            <person name="Upcroft P."/>
            <person name="White O."/>
            <person name="Salzberg S.L."/>
            <person name="Tang P."/>
            <person name="Chiu C.-H."/>
            <person name="Lee Y.-S."/>
            <person name="Embley T.M."/>
            <person name="Coombs G.H."/>
            <person name="Mottram J.C."/>
            <person name="Tachezy J."/>
            <person name="Fraser-Liggett C.M."/>
            <person name="Johnson P.J."/>
        </authorList>
    </citation>
    <scope>NUCLEOTIDE SEQUENCE [LARGE SCALE GENOMIC DNA]</scope>
    <source>
        <strain evidence="9">G3</strain>
    </source>
</reference>
<sequence length="431" mass="48862">MSILEQVTINVQDTFHEINPSIFKPPSFELGRPLNTTEEIFGEDTLIDGHKVVHVHELIEDNNGNVFRVIDTLGNGTFSYVYKCQLLGDIHSFFAMKIIKNLPQYHATGISEVSLHQLLSSAPDHPGKSHIIMPISSFEMDNHVIIVEPLLFRSLFEGIYQNRPVSQLLSTIRNIMEQILQGVSFLHANGVTHCDLKPDNVLFDDENMNNLQIIDLGSASMSPTGAGDYIQSRFYRSPEVILGLPYTNKIDLWSAGCIASELFLNFAIFATNTEFDTIHSMVALLGPFPDSMIQPSKQWWKFFDMTRDGYKLKMDPNDVLLERHLYNSIFQETGPSSLENLIMNHCDLETDDDVNLVSCFSHFCQSLLQFDPNTRLSAEQALSHPFITEDIFSGEWYPECEEDIPHVAPVQTLVRSSSMDRIATSDFLNMF</sequence>
<dbReference type="PROSITE" id="PS00107">
    <property type="entry name" value="PROTEIN_KINASE_ATP"/>
    <property type="match status" value="1"/>
</dbReference>
<dbReference type="PANTHER" id="PTHR24058:SF17">
    <property type="entry name" value="HOMEODOMAIN INTERACTING PROTEIN KINASE, ISOFORM D"/>
    <property type="match status" value="1"/>
</dbReference>
<dbReference type="InterPro" id="IPR008271">
    <property type="entry name" value="Ser/Thr_kinase_AS"/>
</dbReference>
<comment type="similarity">
    <text evidence="7">Belongs to the protein kinase superfamily.</text>
</comment>
<dbReference type="GO" id="GO:0005524">
    <property type="term" value="F:ATP binding"/>
    <property type="evidence" value="ECO:0007669"/>
    <property type="project" value="UniProtKB-UniRule"/>
</dbReference>
<feature type="domain" description="Protein kinase" evidence="8">
    <location>
        <begin position="67"/>
        <end position="387"/>
    </location>
</feature>
<keyword evidence="1 7" id="KW-0723">Serine/threonine-protein kinase</keyword>
<evidence type="ECO:0000313" key="9">
    <source>
        <dbReference type="EMBL" id="EAY22348.1"/>
    </source>
</evidence>
<evidence type="ECO:0000256" key="3">
    <source>
        <dbReference type="ARBA" id="ARBA00022741"/>
    </source>
</evidence>
<dbReference type="OMA" id="CEEDIPH"/>
<evidence type="ECO:0000256" key="1">
    <source>
        <dbReference type="ARBA" id="ARBA00022527"/>
    </source>
</evidence>
<dbReference type="SUPFAM" id="SSF56112">
    <property type="entry name" value="Protein kinase-like (PK-like)"/>
    <property type="match status" value="1"/>
</dbReference>
<dbReference type="InterPro" id="IPR011009">
    <property type="entry name" value="Kinase-like_dom_sf"/>
</dbReference>
<evidence type="ECO:0000256" key="5">
    <source>
        <dbReference type="ARBA" id="ARBA00022840"/>
    </source>
</evidence>
<dbReference type="SMR" id="A2DB18"/>
<dbReference type="RefSeq" id="XP_001583334.1">
    <property type="nucleotide sequence ID" value="XM_001583284.1"/>
</dbReference>
<protein>
    <submittedName>
        <fullName evidence="9">CMGC family protein kinase</fullName>
    </submittedName>
</protein>
<dbReference type="Proteomes" id="UP000001542">
    <property type="component" value="Unassembled WGS sequence"/>
</dbReference>